<feature type="binding site" evidence="10">
    <location>
        <position position="155"/>
    </location>
    <ligand>
        <name>NAD(+)</name>
        <dbReference type="ChEBI" id="CHEBI:57540"/>
    </ligand>
</feature>
<dbReference type="SMART" id="SM00984">
    <property type="entry name" value="UDPG_MGDP_dh_C"/>
    <property type="match status" value="1"/>
</dbReference>
<keyword evidence="5 7" id="KW-0520">NAD</keyword>
<feature type="active site" description="Nucleophile" evidence="8">
    <location>
        <position position="267"/>
    </location>
</feature>
<dbReference type="InterPro" id="IPR028357">
    <property type="entry name" value="UDPglc_DH_bac"/>
</dbReference>
<evidence type="ECO:0000256" key="6">
    <source>
        <dbReference type="ARBA" id="ARBA00047473"/>
    </source>
</evidence>
<dbReference type="Pfam" id="PF03721">
    <property type="entry name" value="UDPG_MGDP_dh_N"/>
    <property type="match status" value="1"/>
</dbReference>
<evidence type="ECO:0000259" key="11">
    <source>
        <dbReference type="SMART" id="SM00984"/>
    </source>
</evidence>
<dbReference type="AlphaFoldDB" id="A0A7I9V173"/>
<comment type="pathway">
    <text evidence="1">Nucleotide-sugar biosynthesis; UDP-alpha-D-glucuronate biosynthesis; UDP-alpha-D-glucuronate from UDP-alpha-D-glucose: step 1/1.</text>
</comment>
<keyword evidence="4 7" id="KW-0560">Oxidoreductase</keyword>
<name>A0A7I9V173_9ACTN</name>
<feature type="binding site" evidence="10">
    <location>
        <position position="270"/>
    </location>
    <ligand>
        <name>NAD(+)</name>
        <dbReference type="ChEBI" id="CHEBI:57540"/>
    </ligand>
</feature>
<dbReference type="InterPro" id="IPR017476">
    <property type="entry name" value="UDP-Glc/GDP-Man"/>
</dbReference>
<dbReference type="UniPathway" id="UPA00038">
    <property type="reaction ID" value="UER00491"/>
</dbReference>
<comment type="catalytic activity">
    <reaction evidence="6 7">
        <text>UDP-alpha-D-glucose + 2 NAD(+) + H2O = UDP-alpha-D-glucuronate + 2 NADH + 3 H(+)</text>
        <dbReference type="Rhea" id="RHEA:23596"/>
        <dbReference type="ChEBI" id="CHEBI:15377"/>
        <dbReference type="ChEBI" id="CHEBI:15378"/>
        <dbReference type="ChEBI" id="CHEBI:57540"/>
        <dbReference type="ChEBI" id="CHEBI:57945"/>
        <dbReference type="ChEBI" id="CHEBI:58052"/>
        <dbReference type="ChEBI" id="CHEBI:58885"/>
        <dbReference type="EC" id="1.1.1.22"/>
    </reaction>
</comment>
<feature type="binding site" evidence="9">
    <location>
        <position position="264"/>
    </location>
    <ligand>
        <name>substrate</name>
    </ligand>
</feature>
<feature type="binding site" evidence="9">
    <location>
        <begin position="256"/>
        <end position="260"/>
    </location>
    <ligand>
        <name>substrate</name>
    </ligand>
</feature>
<evidence type="ECO:0000256" key="4">
    <source>
        <dbReference type="ARBA" id="ARBA00023002"/>
    </source>
</evidence>
<dbReference type="InterPro" id="IPR036291">
    <property type="entry name" value="NAD(P)-bd_dom_sf"/>
</dbReference>
<feature type="binding site" evidence="10">
    <location>
        <position position="30"/>
    </location>
    <ligand>
        <name>NAD(+)</name>
        <dbReference type="ChEBI" id="CHEBI:57540"/>
    </ligand>
</feature>
<protein>
    <recommendedName>
        <fullName evidence="3 7">UDP-glucose 6-dehydrogenase</fullName>
        <ecNumber evidence="3 7">1.1.1.22</ecNumber>
    </recommendedName>
</protein>
<evidence type="ECO:0000256" key="5">
    <source>
        <dbReference type="ARBA" id="ARBA00023027"/>
    </source>
</evidence>
<reference evidence="13" key="1">
    <citation type="submission" date="2019-06" db="EMBL/GenBank/DDBJ databases">
        <title>Gordonia isolated from sludge of a wastewater treatment plant.</title>
        <authorList>
            <person name="Tamura T."/>
            <person name="Aoyama K."/>
            <person name="Kang Y."/>
            <person name="Saito S."/>
            <person name="Akiyama N."/>
            <person name="Yazawa K."/>
            <person name="Gonoi T."/>
            <person name="Mikami Y."/>
        </authorList>
    </citation>
    <scope>NUCLEOTIDE SEQUENCE [LARGE SCALE GENOMIC DNA]</scope>
    <source>
        <strain evidence="13">NBRC 107697</strain>
    </source>
</reference>
<evidence type="ECO:0000256" key="2">
    <source>
        <dbReference type="ARBA" id="ARBA00006601"/>
    </source>
</evidence>
<dbReference type="Pfam" id="PF00984">
    <property type="entry name" value="UDPG_MGDP_dh"/>
    <property type="match status" value="1"/>
</dbReference>
<evidence type="ECO:0000256" key="7">
    <source>
        <dbReference type="PIRNR" id="PIRNR000124"/>
    </source>
</evidence>
<dbReference type="Pfam" id="PF03720">
    <property type="entry name" value="UDPG_MGDP_dh_C"/>
    <property type="match status" value="1"/>
</dbReference>
<feature type="binding site" evidence="10">
    <location>
        <position position="86"/>
    </location>
    <ligand>
        <name>NAD(+)</name>
        <dbReference type="ChEBI" id="CHEBI:57540"/>
    </ligand>
</feature>
<dbReference type="InterPro" id="IPR014027">
    <property type="entry name" value="UDP-Glc/GDP-Man_DH_C"/>
</dbReference>
<keyword evidence="13" id="KW-1185">Reference proteome</keyword>
<evidence type="ECO:0000256" key="9">
    <source>
        <dbReference type="PIRSR" id="PIRSR500134-2"/>
    </source>
</evidence>
<dbReference type="InterPro" id="IPR014026">
    <property type="entry name" value="UDP-Glc/GDP-Man_DH_dimer"/>
</dbReference>
<dbReference type="Gene3D" id="3.40.50.720">
    <property type="entry name" value="NAD(P)-binding Rossmann-like Domain"/>
    <property type="match status" value="2"/>
</dbReference>
<evidence type="ECO:0000313" key="12">
    <source>
        <dbReference type="EMBL" id="GED99207.1"/>
    </source>
</evidence>
<dbReference type="InterPro" id="IPR008927">
    <property type="entry name" value="6-PGluconate_DH-like_C_sf"/>
</dbReference>
<dbReference type="EMBL" id="BJOU01000017">
    <property type="protein sequence ID" value="GED99207.1"/>
    <property type="molecule type" value="Genomic_DNA"/>
</dbReference>
<dbReference type="SUPFAM" id="SSF52413">
    <property type="entry name" value="UDP-glucose/GDP-mannose dehydrogenase C-terminal domain"/>
    <property type="match status" value="1"/>
</dbReference>
<dbReference type="InterPro" id="IPR001732">
    <property type="entry name" value="UDP-Glc/GDP-Man_DH_N"/>
</dbReference>
<evidence type="ECO:0000256" key="8">
    <source>
        <dbReference type="PIRSR" id="PIRSR500134-1"/>
    </source>
</evidence>
<feature type="binding site" evidence="10">
    <location>
        <position position="122"/>
    </location>
    <ligand>
        <name>NAD(+)</name>
        <dbReference type="ChEBI" id="CHEBI:57540"/>
    </ligand>
</feature>
<dbReference type="PANTHER" id="PTHR43750">
    <property type="entry name" value="UDP-GLUCOSE 6-DEHYDROGENASE TUAD"/>
    <property type="match status" value="1"/>
</dbReference>
<organism evidence="12 13">
    <name type="scientific">Gordonia crocea</name>
    <dbReference type="NCBI Taxonomy" id="589162"/>
    <lineage>
        <taxon>Bacteria</taxon>
        <taxon>Bacillati</taxon>
        <taxon>Actinomycetota</taxon>
        <taxon>Actinomycetes</taxon>
        <taxon>Mycobacteriales</taxon>
        <taxon>Gordoniaceae</taxon>
        <taxon>Gordonia</taxon>
    </lineage>
</organism>
<feature type="binding site" evidence="9">
    <location>
        <position position="330"/>
    </location>
    <ligand>
        <name>substrate</name>
    </ligand>
</feature>
<dbReference type="GO" id="GO:0003979">
    <property type="term" value="F:UDP-glucose 6-dehydrogenase activity"/>
    <property type="evidence" value="ECO:0007669"/>
    <property type="project" value="UniProtKB-EC"/>
</dbReference>
<dbReference type="NCBIfam" id="TIGR03026">
    <property type="entry name" value="NDP-sugDHase"/>
    <property type="match status" value="1"/>
</dbReference>
<feature type="binding site" evidence="10">
    <location>
        <position position="337"/>
    </location>
    <ligand>
        <name>NAD(+)</name>
        <dbReference type="ChEBI" id="CHEBI:57540"/>
    </ligand>
</feature>
<dbReference type="GO" id="GO:0051287">
    <property type="term" value="F:NAD binding"/>
    <property type="evidence" value="ECO:0007669"/>
    <property type="project" value="InterPro"/>
</dbReference>
<evidence type="ECO:0000256" key="10">
    <source>
        <dbReference type="PIRSR" id="PIRSR500134-3"/>
    </source>
</evidence>
<comment type="caution">
    <text evidence="12">The sequence shown here is derived from an EMBL/GenBank/DDBJ whole genome shotgun (WGS) entry which is preliminary data.</text>
</comment>
<feature type="domain" description="UDP-glucose/GDP-mannose dehydrogenase C-terminal" evidence="11">
    <location>
        <begin position="323"/>
        <end position="424"/>
    </location>
</feature>
<feature type="binding site" evidence="9">
    <location>
        <begin position="152"/>
        <end position="155"/>
    </location>
    <ligand>
        <name>substrate</name>
    </ligand>
</feature>
<dbReference type="Gene3D" id="1.20.5.100">
    <property type="entry name" value="Cytochrome c1, transmembrane anchor, C-terminal"/>
    <property type="match status" value="1"/>
</dbReference>
<accession>A0A7I9V173</accession>
<dbReference type="OrthoDB" id="5193947at2"/>
<comment type="similarity">
    <text evidence="2 7">Belongs to the UDP-glucose/GDP-mannose dehydrogenase family.</text>
</comment>
<feature type="binding site" evidence="9">
    <location>
        <position position="211"/>
    </location>
    <ligand>
        <name>substrate</name>
    </ligand>
</feature>
<dbReference type="SUPFAM" id="SSF48179">
    <property type="entry name" value="6-phosphogluconate dehydrogenase C-terminal domain-like"/>
    <property type="match status" value="1"/>
</dbReference>
<sequence>MKMTVIGCGYLGATHAACMAELGHEVLGVDVDAAKIDSLAAGTVPFFEPNLDDVLKRNIAAGRLRFTTDLAEAASFARVHFLGVGTPQQPTSGAADLTALRTAVRELIGHLRGRHLIVGKSTVPVGTCAELADEIAALSRSATIELAWNPEFLREGFAVDDTLRPDRIVVGTDPRHPDSDAADRIAQVYRAILEDGTPYLTMDWATAELVKVSANAFLATKISFINAISEICEVAGGDVTALADAIGHDARIGRRFLNAGLGFGGGCLPKDIRAFAARAQELGVGDALAFLREVDEVNMRRRAALVGLVEKACDGSVLGRNVAVLGAAFKPESDDVRDSPALAVAAQLSLRGARVSVFDPKAMGNAARVFPTLRYAESARDAARGADAVIVATEWAEFVHMSPAELSTVVSRRLIVDARRCLDGDAWRAAGWEYRALGSSAVATPTATAELVDAPQTSDFLV</sequence>
<evidence type="ECO:0000313" key="13">
    <source>
        <dbReference type="Proteomes" id="UP000444980"/>
    </source>
</evidence>
<dbReference type="PIRSF" id="PIRSF000124">
    <property type="entry name" value="UDPglc_GDPman_dh"/>
    <property type="match status" value="1"/>
</dbReference>
<dbReference type="SUPFAM" id="SSF51735">
    <property type="entry name" value="NAD(P)-binding Rossmann-fold domains"/>
    <property type="match status" value="1"/>
</dbReference>
<dbReference type="GO" id="GO:0006065">
    <property type="term" value="P:UDP-glucuronate biosynthetic process"/>
    <property type="evidence" value="ECO:0007669"/>
    <property type="project" value="UniProtKB-UniPathway"/>
</dbReference>
<dbReference type="PIRSF" id="PIRSF500134">
    <property type="entry name" value="UDPglc_DH_bac"/>
    <property type="match status" value="1"/>
</dbReference>
<dbReference type="GO" id="GO:0000271">
    <property type="term" value="P:polysaccharide biosynthetic process"/>
    <property type="evidence" value="ECO:0007669"/>
    <property type="project" value="InterPro"/>
</dbReference>
<evidence type="ECO:0000256" key="1">
    <source>
        <dbReference type="ARBA" id="ARBA00004701"/>
    </source>
</evidence>
<dbReference type="PANTHER" id="PTHR43750:SF3">
    <property type="entry name" value="UDP-GLUCOSE 6-DEHYDROGENASE TUAD"/>
    <property type="match status" value="1"/>
</dbReference>
<gene>
    <name evidence="12" type="ORF">nbrc107697_32460</name>
</gene>
<proteinExistence type="inferred from homology"/>
<feature type="binding site" evidence="10">
    <location>
        <position position="35"/>
    </location>
    <ligand>
        <name>NAD(+)</name>
        <dbReference type="ChEBI" id="CHEBI:57540"/>
    </ligand>
</feature>
<dbReference type="InterPro" id="IPR036220">
    <property type="entry name" value="UDP-Glc/GDP-Man_DH_C_sf"/>
</dbReference>
<dbReference type="RefSeq" id="WP_161928511.1">
    <property type="nucleotide sequence ID" value="NZ_BJOU01000017.1"/>
</dbReference>
<dbReference type="Proteomes" id="UP000444980">
    <property type="component" value="Unassembled WGS sequence"/>
</dbReference>
<evidence type="ECO:0000256" key="3">
    <source>
        <dbReference type="ARBA" id="ARBA00012954"/>
    </source>
</evidence>
<dbReference type="EC" id="1.1.1.22" evidence="3 7"/>